<dbReference type="Proteomes" id="UP001447188">
    <property type="component" value="Unassembled WGS sequence"/>
</dbReference>
<gene>
    <name evidence="1" type="ORF">Q9L58_006265</name>
</gene>
<protein>
    <recommendedName>
        <fullName evidence="3">F-box domain-containing protein</fullName>
    </recommendedName>
</protein>
<evidence type="ECO:0008006" key="3">
    <source>
        <dbReference type="Google" id="ProtNLM"/>
    </source>
</evidence>
<keyword evidence="2" id="KW-1185">Reference proteome</keyword>
<name>A0ABR3GFW7_9PEZI</name>
<sequence length="583" mass="65416">MHILGLGKGIILMHLIPLLDHRDLLALAAVDRGMFNELDHLRFSDTCVTHEHLDKYIVYYLRGQTLQKIRRLQVVGINGDLEIVLSSFREFSSVRSLIIIQPQSTVQQVALAQFARQLCEINEVAATNTGWMRSSVADLPAGTLNRLLILNLQGVQLPPLSRLLNDGISTPSLTSISYLPYRALDWSESGTNVTPAYVEQCIGLLKFLSQRSSLPALRFVEVVLGRGQPKNELKKERLELLHALWNCAASHGMWQLRPRKPTFQQTEVVTQEVEGWTCWCSYRTGDLFVTPQEVEAYADWCEKKGRYPRWEDFVFGNIHIDVPCTGEGVEKLYKTVVGNLALARGVSILPDNGPDLNLAAALLAVTSATRCVSIQLGTYWGGLCGNKLDCRQFTGVETLHIQHATQYNHAAGFNYPTPLNFDQNLAATVLTSLHLPLWTKLRMFSVSAIALQRGPRENHANPTTASCLKHVPAYAFPWLRNCINLRVFQVTDWAACLLCYEELEDNKCGLADAIRIDTPPGVTKVRVSGWLSYRVAGAGQNNSTWDMHEETEEEEEWREEIAESLMEALGDGVTLDYDQLNIR</sequence>
<reference evidence="1 2" key="1">
    <citation type="submission" date="2024-02" db="EMBL/GenBank/DDBJ databases">
        <title>Discinaceae phylogenomics.</title>
        <authorList>
            <person name="Dirks A.C."/>
            <person name="James T.Y."/>
        </authorList>
    </citation>
    <scope>NUCLEOTIDE SEQUENCE [LARGE SCALE GENOMIC DNA]</scope>
    <source>
        <strain evidence="1 2">ACD0624</strain>
    </source>
</reference>
<comment type="caution">
    <text evidence="1">The sequence shown here is derived from an EMBL/GenBank/DDBJ whole genome shotgun (WGS) entry which is preliminary data.</text>
</comment>
<dbReference type="EMBL" id="JBBBZM010000084">
    <property type="protein sequence ID" value="KAL0634832.1"/>
    <property type="molecule type" value="Genomic_DNA"/>
</dbReference>
<proteinExistence type="predicted"/>
<evidence type="ECO:0000313" key="2">
    <source>
        <dbReference type="Proteomes" id="UP001447188"/>
    </source>
</evidence>
<accession>A0ABR3GFW7</accession>
<organism evidence="1 2">
    <name type="scientific">Discina gigas</name>
    <dbReference type="NCBI Taxonomy" id="1032678"/>
    <lineage>
        <taxon>Eukaryota</taxon>
        <taxon>Fungi</taxon>
        <taxon>Dikarya</taxon>
        <taxon>Ascomycota</taxon>
        <taxon>Pezizomycotina</taxon>
        <taxon>Pezizomycetes</taxon>
        <taxon>Pezizales</taxon>
        <taxon>Discinaceae</taxon>
        <taxon>Discina</taxon>
    </lineage>
</organism>
<evidence type="ECO:0000313" key="1">
    <source>
        <dbReference type="EMBL" id="KAL0634832.1"/>
    </source>
</evidence>